<feature type="transmembrane region" description="Helical" evidence="1">
    <location>
        <begin position="17"/>
        <end position="35"/>
    </location>
</feature>
<gene>
    <name evidence="2" type="ORF">KDH_35000</name>
</gene>
<reference evidence="2 3" key="1">
    <citation type="submission" date="2023-02" db="EMBL/GenBank/DDBJ databases">
        <title>Dictyobacter halimunensis sp. nov., a new member of the class Ktedonobacteria from forest soil in a geothermal area.</title>
        <authorList>
            <person name="Rachmania M.K."/>
            <person name="Ningsih F."/>
            <person name="Sakai Y."/>
            <person name="Yabe S."/>
            <person name="Yokota A."/>
            <person name="Sjamsuridzal W."/>
        </authorList>
    </citation>
    <scope>NUCLEOTIDE SEQUENCE [LARGE SCALE GENOMIC DNA]</scope>
    <source>
        <strain evidence="2 3">S3.2.2.5</strain>
    </source>
</reference>
<name>A0ABQ6FQW7_9CHLR</name>
<dbReference type="RefSeq" id="WP_338252144.1">
    <property type="nucleotide sequence ID" value="NZ_BSRI01000002.1"/>
</dbReference>
<feature type="transmembrane region" description="Helical" evidence="1">
    <location>
        <begin position="63"/>
        <end position="83"/>
    </location>
</feature>
<evidence type="ECO:0000313" key="3">
    <source>
        <dbReference type="Proteomes" id="UP001344906"/>
    </source>
</evidence>
<sequence length="183" mass="19649">MARSFSVARIHSDQRQAYILLLLGIIALLVAWLLHPNPFKYPLGVLSLGIGMLIAALFNPGRLVIASSLTTAIGIAVFFTFTGQLPGNLVFPVYILALGIGLLIVAFAARRGYVGHGALSPAIIVMGVGIIEILLARHLTPANFIPFMLSFWLPGLGLLVLGVIYLLASLRSRTVNHESQPAR</sequence>
<evidence type="ECO:0000313" key="2">
    <source>
        <dbReference type="EMBL" id="GLV56661.1"/>
    </source>
</evidence>
<feature type="transmembrane region" description="Helical" evidence="1">
    <location>
        <begin position="41"/>
        <end position="58"/>
    </location>
</feature>
<feature type="transmembrane region" description="Helical" evidence="1">
    <location>
        <begin position="145"/>
        <end position="168"/>
    </location>
</feature>
<feature type="transmembrane region" description="Helical" evidence="1">
    <location>
        <begin position="121"/>
        <end position="139"/>
    </location>
</feature>
<proteinExistence type="predicted"/>
<dbReference type="Proteomes" id="UP001344906">
    <property type="component" value="Unassembled WGS sequence"/>
</dbReference>
<evidence type="ECO:0008006" key="4">
    <source>
        <dbReference type="Google" id="ProtNLM"/>
    </source>
</evidence>
<comment type="caution">
    <text evidence="2">The sequence shown here is derived from an EMBL/GenBank/DDBJ whole genome shotgun (WGS) entry which is preliminary data.</text>
</comment>
<accession>A0ABQ6FQW7</accession>
<dbReference type="EMBL" id="BSRI01000002">
    <property type="protein sequence ID" value="GLV56661.1"/>
    <property type="molecule type" value="Genomic_DNA"/>
</dbReference>
<keyword evidence="3" id="KW-1185">Reference proteome</keyword>
<protein>
    <recommendedName>
        <fullName evidence="4">DUF5668 domain-containing protein</fullName>
    </recommendedName>
</protein>
<keyword evidence="1" id="KW-0812">Transmembrane</keyword>
<keyword evidence="1" id="KW-0472">Membrane</keyword>
<evidence type="ECO:0000256" key="1">
    <source>
        <dbReference type="SAM" id="Phobius"/>
    </source>
</evidence>
<keyword evidence="1" id="KW-1133">Transmembrane helix</keyword>
<organism evidence="2 3">
    <name type="scientific">Dictyobacter halimunensis</name>
    <dbReference type="NCBI Taxonomy" id="3026934"/>
    <lineage>
        <taxon>Bacteria</taxon>
        <taxon>Bacillati</taxon>
        <taxon>Chloroflexota</taxon>
        <taxon>Ktedonobacteria</taxon>
        <taxon>Ktedonobacterales</taxon>
        <taxon>Dictyobacteraceae</taxon>
        <taxon>Dictyobacter</taxon>
    </lineage>
</organism>
<feature type="transmembrane region" description="Helical" evidence="1">
    <location>
        <begin position="89"/>
        <end position="109"/>
    </location>
</feature>